<feature type="domain" description="DNA mismatch repair proteins mutS family" evidence="5">
    <location>
        <begin position="412"/>
        <end position="590"/>
    </location>
</feature>
<keyword evidence="3" id="KW-0238">DNA-binding</keyword>
<evidence type="ECO:0000256" key="2">
    <source>
        <dbReference type="ARBA" id="ARBA00022840"/>
    </source>
</evidence>
<feature type="transmembrane region" description="Helical" evidence="4">
    <location>
        <begin position="231"/>
        <end position="248"/>
    </location>
</feature>
<evidence type="ECO:0000256" key="1">
    <source>
        <dbReference type="ARBA" id="ARBA00022741"/>
    </source>
</evidence>
<dbReference type="Pfam" id="PF00488">
    <property type="entry name" value="MutS_V"/>
    <property type="match status" value="1"/>
</dbReference>
<dbReference type="GO" id="GO:0005829">
    <property type="term" value="C:cytosol"/>
    <property type="evidence" value="ECO:0007669"/>
    <property type="project" value="TreeGrafter"/>
</dbReference>
<dbReference type="Gene3D" id="3.40.50.300">
    <property type="entry name" value="P-loop containing nucleotide triphosphate hydrolases"/>
    <property type="match status" value="1"/>
</dbReference>
<keyword evidence="1" id="KW-0547">Nucleotide-binding</keyword>
<gene>
    <name evidence="6" type="ORF">E4S40_04555</name>
</gene>
<feature type="transmembrane region" description="Helical" evidence="4">
    <location>
        <begin position="23"/>
        <end position="42"/>
    </location>
</feature>
<dbReference type="PANTHER" id="PTHR11361:SF99">
    <property type="entry name" value="DNA MISMATCH REPAIR PROTEIN"/>
    <property type="match status" value="1"/>
</dbReference>
<evidence type="ECO:0000313" key="6">
    <source>
        <dbReference type="EMBL" id="TFV95497.1"/>
    </source>
</evidence>
<name>A0A4Y9QTS1_9BACT</name>
<feature type="transmembrane region" description="Helical" evidence="4">
    <location>
        <begin position="204"/>
        <end position="225"/>
    </location>
</feature>
<dbReference type="GO" id="GO:0030983">
    <property type="term" value="F:mismatched DNA binding"/>
    <property type="evidence" value="ECO:0007669"/>
    <property type="project" value="InterPro"/>
</dbReference>
<keyword evidence="4" id="KW-0472">Membrane</keyword>
<dbReference type="OrthoDB" id="9802448at2"/>
<keyword evidence="7" id="KW-1185">Reference proteome</keyword>
<evidence type="ECO:0000256" key="4">
    <source>
        <dbReference type="SAM" id="Phobius"/>
    </source>
</evidence>
<evidence type="ECO:0000259" key="5">
    <source>
        <dbReference type="SMART" id="SM00534"/>
    </source>
</evidence>
<dbReference type="InterPro" id="IPR045076">
    <property type="entry name" value="MutS"/>
</dbReference>
<dbReference type="Proteomes" id="UP000297647">
    <property type="component" value="Unassembled WGS sequence"/>
</dbReference>
<feature type="transmembrane region" description="Helical" evidence="4">
    <location>
        <begin position="432"/>
        <end position="454"/>
    </location>
</feature>
<dbReference type="InterPro" id="IPR027417">
    <property type="entry name" value="P-loop_NTPase"/>
</dbReference>
<sequence length="592" mass="68163">MNRIIDFHPEGIQQKEQDIQRRIGVFSLFRLVLFVGLGAFVVLFFSDAFYWIFPASLALWTFVWAIQQHHFLKDQIQIFRSLSKIEQEREQRSSRYLRDLDSGSEFLDKDHPFCNDLDLFGEHSLFQLVNHTHSSSARQLLASRLKAQLNVENGYRLHGAIRELAEKEDLLRAFEAIGKAFFNEKEQKADWSTWMSQPVQFRSFPTALGWIGLIGGLIGATLAYLGQIPSVFLGVWILLGLPFLGMVFKELKEAGDRIPSQTVLKTYRHWLLLLEQEKFEHTILQNHKNKLMLPEGPSTSKLLEELDRLSLWIQNRMNLLYIPLNLFFWTDLLIYHRWAKWKNSWGKEIAGLPEELASWEVLISLAIFEREEGQSGSWEVSDQMELEVKGIFHPLLLPKIAVSNDFSMDQSGKLVLLTGANMSGKTTFMRTLGINLVLLNLGLSPFAKFLRVGVFKLYTSMRNSDNLGQSISSFYAELSRIKGMIDCLENGERLFFLLDEILKGTNTEDRIAGSEALIRQLAVREFLGIISTHDIELSRLESKISYLRNFSFHSQIHENTIDFDYLIKPGPCPSFNAHKLMELMGIRFGEKS</sequence>
<dbReference type="RefSeq" id="WP_135071646.1">
    <property type="nucleotide sequence ID" value="NZ_SPSB01000002.1"/>
</dbReference>
<reference evidence="6 7" key="1">
    <citation type="submission" date="2019-03" db="EMBL/GenBank/DDBJ databases">
        <title>Algoriphagus sp. nov, a new strain isolated from root system soil of mangrove plant Kandelia.</title>
        <authorList>
            <person name="Yin Q."/>
            <person name="Wang K."/>
            <person name="Song Z."/>
        </authorList>
    </citation>
    <scope>NUCLEOTIDE SEQUENCE [LARGE SCALE GENOMIC DNA]</scope>
    <source>
        <strain evidence="6 7">XY-J91</strain>
    </source>
</reference>
<evidence type="ECO:0000313" key="7">
    <source>
        <dbReference type="Proteomes" id="UP000297647"/>
    </source>
</evidence>
<organism evidence="6 7">
    <name type="scientific">Algoriphagus kandeliae</name>
    <dbReference type="NCBI Taxonomy" id="2562278"/>
    <lineage>
        <taxon>Bacteria</taxon>
        <taxon>Pseudomonadati</taxon>
        <taxon>Bacteroidota</taxon>
        <taxon>Cytophagia</taxon>
        <taxon>Cytophagales</taxon>
        <taxon>Cyclobacteriaceae</taxon>
        <taxon>Algoriphagus</taxon>
    </lineage>
</organism>
<feature type="transmembrane region" description="Helical" evidence="4">
    <location>
        <begin position="48"/>
        <end position="66"/>
    </location>
</feature>
<keyword evidence="4" id="KW-0812">Transmembrane</keyword>
<proteinExistence type="predicted"/>
<accession>A0A4Y9QTS1</accession>
<dbReference type="SUPFAM" id="SSF52540">
    <property type="entry name" value="P-loop containing nucleoside triphosphate hydrolases"/>
    <property type="match status" value="1"/>
</dbReference>
<keyword evidence="2" id="KW-0067">ATP-binding</keyword>
<evidence type="ECO:0000256" key="3">
    <source>
        <dbReference type="ARBA" id="ARBA00023125"/>
    </source>
</evidence>
<dbReference type="InterPro" id="IPR000432">
    <property type="entry name" value="DNA_mismatch_repair_MutS_C"/>
</dbReference>
<protein>
    <submittedName>
        <fullName evidence="6">DNA mismatch repair protein</fullName>
    </submittedName>
</protein>
<dbReference type="GO" id="GO:0006298">
    <property type="term" value="P:mismatch repair"/>
    <property type="evidence" value="ECO:0007669"/>
    <property type="project" value="InterPro"/>
</dbReference>
<dbReference type="SMART" id="SM00534">
    <property type="entry name" value="MUTSac"/>
    <property type="match status" value="1"/>
</dbReference>
<comment type="caution">
    <text evidence="6">The sequence shown here is derived from an EMBL/GenBank/DDBJ whole genome shotgun (WGS) entry which is preliminary data.</text>
</comment>
<keyword evidence="4" id="KW-1133">Transmembrane helix</keyword>
<dbReference type="EMBL" id="SPSB01000002">
    <property type="protein sequence ID" value="TFV95497.1"/>
    <property type="molecule type" value="Genomic_DNA"/>
</dbReference>
<dbReference type="PANTHER" id="PTHR11361">
    <property type="entry name" value="DNA MISMATCH REPAIR PROTEIN MUTS FAMILY MEMBER"/>
    <property type="match status" value="1"/>
</dbReference>
<dbReference type="GO" id="GO:0005524">
    <property type="term" value="F:ATP binding"/>
    <property type="evidence" value="ECO:0007669"/>
    <property type="project" value="UniProtKB-KW"/>
</dbReference>
<dbReference type="AlphaFoldDB" id="A0A4Y9QTS1"/>
<dbReference type="GO" id="GO:0140664">
    <property type="term" value="F:ATP-dependent DNA damage sensor activity"/>
    <property type="evidence" value="ECO:0007669"/>
    <property type="project" value="InterPro"/>
</dbReference>